<keyword evidence="3" id="KW-0472">Membrane</keyword>
<reference evidence="6" key="1">
    <citation type="submission" date="2025-08" db="UniProtKB">
        <authorList>
            <consortium name="Ensembl"/>
        </authorList>
    </citation>
    <scope>IDENTIFICATION</scope>
</reference>
<dbReference type="PROSITE" id="PS50835">
    <property type="entry name" value="IG_LIKE"/>
    <property type="match status" value="1"/>
</dbReference>
<evidence type="ECO:0000313" key="7">
    <source>
        <dbReference type="Proteomes" id="UP000694410"/>
    </source>
</evidence>
<dbReference type="Ensembl" id="ENSCCET00000028872.1">
    <property type="protein sequence ID" value="ENSCCEP00000018946.1"/>
    <property type="gene ID" value="ENSCCEG00000017267.1"/>
</dbReference>
<dbReference type="Proteomes" id="UP000694410">
    <property type="component" value="Unplaced"/>
</dbReference>
<keyword evidence="7" id="KW-1185">Reference proteome</keyword>
<dbReference type="PANTHER" id="PTHR11860:SF49">
    <property type="entry name" value="HIGH AFFINITY IMMUNOGLOBULIN ALPHA AND IMMUNOGLOBULIN MU FC RECEPTOR"/>
    <property type="match status" value="1"/>
</dbReference>
<dbReference type="InterPro" id="IPR007110">
    <property type="entry name" value="Ig-like_dom"/>
</dbReference>
<proteinExistence type="predicted"/>
<dbReference type="InterPro" id="IPR050671">
    <property type="entry name" value="CD300_family_receptors"/>
</dbReference>
<organism evidence="6 7">
    <name type="scientific">Cyanistes caeruleus</name>
    <name type="common">Eurasian blue tit</name>
    <name type="synonym">Parus caeruleus</name>
    <dbReference type="NCBI Taxonomy" id="156563"/>
    <lineage>
        <taxon>Eukaryota</taxon>
        <taxon>Metazoa</taxon>
        <taxon>Chordata</taxon>
        <taxon>Craniata</taxon>
        <taxon>Vertebrata</taxon>
        <taxon>Euteleostomi</taxon>
        <taxon>Archelosauria</taxon>
        <taxon>Archosauria</taxon>
        <taxon>Dinosauria</taxon>
        <taxon>Saurischia</taxon>
        <taxon>Theropoda</taxon>
        <taxon>Coelurosauria</taxon>
        <taxon>Aves</taxon>
        <taxon>Neognathae</taxon>
        <taxon>Neoaves</taxon>
        <taxon>Telluraves</taxon>
        <taxon>Australaves</taxon>
        <taxon>Passeriformes</taxon>
        <taxon>Paridae</taxon>
        <taxon>Cyanistes</taxon>
    </lineage>
</organism>
<evidence type="ECO:0000259" key="5">
    <source>
        <dbReference type="PROSITE" id="PS50835"/>
    </source>
</evidence>
<dbReference type="Pfam" id="PF07686">
    <property type="entry name" value="V-set"/>
    <property type="match status" value="1"/>
</dbReference>
<dbReference type="Gene3D" id="2.60.40.10">
    <property type="entry name" value="Immunoglobulins"/>
    <property type="match status" value="1"/>
</dbReference>
<dbReference type="SUPFAM" id="SSF48726">
    <property type="entry name" value="Immunoglobulin"/>
    <property type="match status" value="1"/>
</dbReference>
<feature type="signal peptide" evidence="4">
    <location>
        <begin position="1"/>
        <end position="16"/>
    </location>
</feature>
<feature type="domain" description="Ig-like" evidence="5">
    <location>
        <begin position="23"/>
        <end position="135"/>
    </location>
</feature>
<dbReference type="GO" id="GO:0004888">
    <property type="term" value="F:transmembrane signaling receptor activity"/>
    <property type="evidence" value="ECO:0007669"/>
    <property type="project" value="TreeGrafter"/>
</dbReference>
<dbReference type="GO" id="GO:0005886">
    <property type="term" value="C:plasma membrane"/>
    <property type="evidence" value="ECO:0007669"/>
    <property type="project" value="TreeGrafter"/>
</dbReference>
<dbReference type="AlphaFoldDB" id="A0A8C0VAE1"/>
<reference evidence="6" key="2">
    <citation type="submission" date="2025-09" db="UniProtKB">
        <authorList>
            <consortium name="Ensembl"/>
        </authorList>
    </citation>
    <scope>IDENTIFICATION</scope>
</reference>
<keyword evidence="4" id="KW-0732">Signal</keyword>
<dbReference type="InterPro" id="IPR036179">
    <property type="entry name" value="Ig-like_dom_sf"/>
</dbReference>
<dbReference type="PANTHER" id="PTHR11860">
    <property type="entry name" value="POLYMERIC-IMMUNOGLOBULIN RECEPTOR"/>
    <property type="match status" value="1"/>
</dbReference>
<sequence length="159" mass="17265">MVLLLLLAALLQGESGRHRVPAPEKSRLSWNRAHRALAGGLGGSITHQCFYSPTPANKYERKYWCKLSANGVCYTIISSSGFTSSHYRGRVALGDVPQNGTFTVTMTGLRSSDSGTYRCGIGSTNEGLYVSLNLTVLAGRGVLDPGRFWEQVPQVLLLM</sequence>
<dbReference type="InterPro" id="IPR013783">
    <property type="entry name" value="Ig-like_fold"/>
</dbReference>
<dbReference type="CDD" id="cd05716">
    <property type="entry name" value="IgV_pIgR_like"/>
    <property type="match status" value="1"/>
</dbReference>
<evidence type="ECO:0000256" key="2">
    <source>
        <dbReference type="ARBA" id="ARBA00022692"/>
    </source>
</evidence>
<dbReference type="InterPro" id="IPR013106">
    <property type="entry name" value="Ig_V-set"/>
</dbReference>
<comment type="subcellular location">
    <subcellularLocation>
        <location evidence="1">Membrane</location>
    </subcellularLocation>
</comment>
<feature type="chain" id="PRO_5034079748" description="Ig-like domain-containing protein" evidence="4">
    <location>
        <begin position="17"/>
        <end position="159"/>
    </location>
</feature>
<protein>
    <recommendedName>
        <fullName evidence="5">Ig-like domain-containing protein</fullName>
    </recommendedName>
</protein>
<evidence type="ECO:0000313" key="6">
    <source>
        <dbReference type="Ensembl" id="ENSCCEP00000018946.1"/>
    </source>
</evidence>
<evidence type="ECO:0000256" key="4">
    <source>
        <dbReference type="SAM" id="SignalP"/>
    </source>
</evidence>
<keyword evidence="2" id="KW-0812">Transmembrane</keyword>
<accession>A0A8C0VAE1</accession>
<evidence type="ECO:0000256" key="1">
    <source>
        <dbReference type="ARBA" id="ARBA00004370"/>
    </source>
</evidence>
<name>A0A8C0VAE1_CYACU</name>
<evidence type="ECO:0000256" key="3">
    <source>
        <dbReference type="ARBA" id="ARBA00023136"/>
    </source>
</evidence>